<reference evidence="3" key="1">
    <citation type="journal article" date="2019" name="Int. J. Syst. Evol. Microbiol.">
        <title>The Global Catalogue of Microorganisms (GCM) 10K type strain sequencing project: providing services to taxonomists for standard genome sequencing and annotation.</title>
        <authorList>
            <consortium name="The Broad Institute Genomics Platform"/>
            <consortium name="The Broad Institute Genome Sequencing Center for Infectious Disease"/>
            <person name="Wu L."/>
            <person name="Ma J."/>
        </authorList>
    </citation>
    <scope>NUCLEOTIDE SEQUENCE [LARGE SCALE GENOMIC DNA]</scope>
    <source>
        <strain evidence="3">CGMCC 4.7248</strain>
    </source>
</reference>
<feature type="region of interest" description="Disordered" evidence="1">
    <location>
        <begin position="102"/>
        <end position="129"/>
    </location>
</feature>
<evidence type="ECO:0000313" key="2">
    <source>
        <dbReference type="EMBL" id="MFC5636307.1"/>
    </source>
</evidence>
<dbReference type="Proteomes" id="UP001596154">
    <property type="component" value="Unassembled WGS sequence"/>
</dbReference>
<keyword evidence="3" id="KW-1185">Reference proteome</keyword>
<accession>A0ABW0USR8</accession>
<proteinExistence type="predicted"/>
<gene>
    <name evidence="2" type="ORF">ACFPZJ_21390</name>
</gene>
<dbReference type="EMBL" id="JBHSNY010000007">
    <property type="protein sequence ID" value="MFC5636307.1"/>
    <property type="molecule type" value="Genomic_DNA"/>
</dbReference>
<comment type="caution">
    <text evidence="2">The sequence shown here is derived from an EMBL/GenBank/DDBJ whole genome shotgun (WGS) entry which is preliminary data.</text>
</comment>
<name>A0ABW0USR8_9ACTN</name>
<evidence type="ECO:0000313" key="3">
    <source>
        <dbReference type="Proteomes" id="UP001596154"/>
    </source>
</evidence>
<evidence type="ECO:0000256" key="1">
    <source>
        <dbReference type="SAM" id="MobiDB-lite"/>
    </source>
</evidence>
<organism evidence="2 3">
    <name type="scientific">Streptomyces bullii</name>
    <dbReference type="NCBI Taxonomy" id="349910"/>
    <lineage>
        <taxon>Bacteria</taxon>
        <taxon>Bacillati</taxon>
        <taxon>Actinomycetota</taxon>
        <taxon>Actinomycetes</taxon>
        <taxon>Kitasatosporales</taxon>
        <taxon>Streptomycetaceae</taxon>
        <taxon>Streptomyces</taxon>
    </lineage>
</organism>
<protein>
    <submittedName>
        <fullName evidence="2">Uncharacterized protein</fullName>
    </submittedName>
</protein>
<dbReference type="RefSeq" id="WP_381023972.1">
    <property type="nucleotide sequence ID" value="NZ_JBHSNY010000007.1"/>
</dbReference>
<sequence length="209" mass="22893">MGDYFQTIVDLDAGEDEAPRLAQRVVDWLVAEGIVLAEREDCVLGQPLGHPPGPHWERAAAEDDADWEPTDGLAVHTGRTVFDGGQDAPEAVTCPRCATTTPLDADPHDLVPDDADGSDQEHPGTAGDGVWPRFVAAITDWRRTGAAAVDCPACAQPVPLPEWVWADDCFAVGHLGFEFWNWPEFTPRFRTRIAELLDGHRTAYVWGKL</sequence>